<evidence type="ECO:0000259" key="2">
    <source>
        <dbReference type="Pfam" id="PF00534"/>
    </source>
</evidence>
<dbReference type="GO" id="GO:0016758">
    <property type="term" value="F:hexosyltransferase activity"/>
    <property type="evidence" value="ECO:0007669"/>
    <property type="project" value="TreeGrafter"/>
</dbReference>
<comment type="caution">
    <text evidence="3">The sequence shown here is derived from an EMBL/GenBank/DDBJ whole genome shotgun (WGS) entry which is preliminary data.</text>
</comment>
<dbReference type="Proteomes" id="UP000652231">
    <property type="component" value="Unassembled WGS sequence"/>
</dbReference>
<organism evidence="3 4">
    <name type="scientific">Planktosalinus lacus</name>
    <dbReference type="NCBI Taxonomy" id="1526573"/>
    <lineage>
        <taxon>Bacteria</taxon>
        <taxon>Pseudomonadati</taxon>
        <taxon>Bacteroidota</taxon>
        <taxon>Flavobacteriia</taxon>
        <taxon>Flavobacteriales</taxon>
        <taxon>Flavobacteriaceae</taxon>
        <taxon>Planktosalinus</taxon>
    </lineage>
</organism>
<reference evidence="3" key="2">
    <citation type="submission" date="2020-09" db="EMBL/GenBank/DDBJ databases">
        <authorList>
            <person name="Sun Q."/>
            <person name="Zhou Y."/>
        </authorList>
    </citation>
    <scope>NUCLEOTIDE SEQUENCE</scope>
    <source>
        <strain evidence="3">CGMCC 1.12924</strain>
    </source>
</reference>
<accession>A0A8J2V6K0</accession>
<keyword evidence="1" id="KW-0472">Membrane</keyword>
<keyword evidence="4" id="KW-1185">Reference proteome</keyword>
<sequence length="390" mass="44307">MSKQITIITNYFPPESGAASNRISAMVDAFLDNGYVVTVICPLPSYPLGKVFISYRGKLFDKERKESLTIYRLWHMPSNSSSKFIRLFSMLSFCFSLFWFVLFKKLSPVVFVQMSPLFIGFTGVFISRLKRKKIVLNVSDLWPLAGLEMGVLKRGFYYNILESIEKYCYKKTDLILGQSEEILTHIEKDFSPKDFFLYRNFPQDKSNYTSNTKPPSNELKIVYAGLLGVAQGISNLIKGLNIPDGVSISIYGDGPEAKNVAQIALSNPKINYYGVLEKGELDKKLLSYDLALIPLVNRIYGSVPSKIFELSRLGIPIVYFSEGEGALLVEQLELGFVIKNNFKTELEQLIQDIKHGNKKLPMSNQIKETAKNHFDFNTQFEQLLKQIQAV</sequence>
<evidence type="ECO:0000313" key="3">
    <source>
        <dbReference type="EMBL" id="GGD80030.1"/>
    </source>
</evidence>
<feature type="transmembrane region" description="Helical" evidence="1">
    <location>
        <begin position="109"/>
        <end position="126"/>
    </location>
</feature>
<reference evidence="3" key="1">
    <citation type="journal article" date="2014" name="Int. J. Syst. Evol. Microbiol.">
        <title>Complete genome sequence of Corynebacterium casei LMG S-19264T (=DSM 44701T), isolated from a smear-ripened cheese.</title>
        <authorList>
            <consortium name="US DOE Joint Genome Institute (JGI-PGF)"/>
            <person name="Walter F."/>
            <person name="Albersmeier A."/>
            <person name="Kalinowski J."/>
            <person name="Ruckert C."/>
        </authorList>
    </citation>
    <scope>NUCLEOTIDE SEQUENCE</scope>
    <source>
        <strain evidence="3">CGMCC 1.12924</strain>
    </source>
</reference>
<dbReference type="EMBL" id="BMGK01000001">
    <property type="protein sequence ID" value="GGD80030.1"/>
    <property type="molecule type" value="Genomic_DNA"/>
</dbReference>
<feature type="domain" description="Glycosyl transferase family 1" evidence="2">
    <location>
        <begin position="210"/>
        <end position="372"/>
    </location>
</feature>
<dbReference type="InterPro" id="IPR050194">
    <property type="entry name" value="Glycosyltransferase_grp1"/>
</dbReference>
<dbReference type="RefSeq" id="WP_188438301.1">
    <property type="nucleotide sequence ID" value="NZ_BMGK01000001.1"/>
</dbReference>
<keyword evidence="1" id="KW-0812">Transmembrane</keyword>
<name>A0A8J2V6K0_9FLAO</name>
<dbReference type="Pfam" id="PF00534">
    <property type="entry name" value="Glycos_transf_1"/>
    <property type="match status" value="1"/>
</dbReference>
<protein>
    <submittedName>
        <fullName evidence="3">Glycosyltransferase WbuB</fullName>
    </submittedName>
</protein>
<dbReference type="Gene3D" id="3.40.50.2000">
    <property type="entry name" value="Glycogen Phosphorylase B"/>
    <property type="match status" value="2"/>
</dbReference>
<dbReference type="PANTHER" id="PTHR45947:SF3">
    <property type="entry name" value="SULFOQUINOVOSYL TRANSFERASE SQD2"/>
    <property type="match status" value="1"/>
</dbReference>
<evidence type="ECO:0000256" key="1">
    <source>
        <dbReference type="SAM" id="Phobius"/>
    </source>
</evidence>
<gene>
    <name evidence="3" type="ORF">GCM10011312_00430</name>
</gene>
<proteinExistence type="predicted"/>
<dbReference type="PANTHER" id="PTHR45947">
    <property type="entry name" value="SULFOQUINOVOSYL TRANSFERASE SQD2"/>
    <property type="match status" value="1"/>
</dbReference>
<dbReference type="SUPFAM" id="SSF53756">
    <property type="entry name" value="UDP-Glycosyltransferase/glycogen phosphorylase"/>
    <property type="match status" value="1"/>
</dbReference>
<feature type="transmembrane region" description="Helical" evidence="1">
    <location>
        <begin position="84"/>
        <end position="103"/>
    </location>
</feature>
<dbReference type="CDD" id="cd03794">
    <property type="entry name" value="GT4_WbuB-like"/>
    <property type="match status" value="1"/>
</dbReference>
<keyword evidence="1" id="KW-1133">Transmembrane helix</keyword>
<evidence type="ECO:0000313" key="4">
    <source>
        <dbReference type="Proteomes" id="UP000652231"/>
    </source>
</evidence>
<dbReference type="AlphaFoldDB" id="A0A8J2V6K0"/>
<dbReference type="InterPro" id="IPR001296">
    <property type="entry name" value="Glyco_trans_1"/>
</dbReference>